<organism evidence="5 6">
    <name type="scientific">Verticiella sediminum</name>
    <dbReference type="NCBI Taxonomy" id="1247510"/>
    <lineage>
        <taxon>Bacteria</taxon>
        <taxon>Pseudomonadati</taxon>
        <taxon>Pseudomonadota</taxon>
        <taxon>Betaproteobacteria</taxon>
        <taxon>Burkholderiales</taxon>
        <taxon>Alcaligenaceae</taxon>
        <taxon>Verticiella</taxon>
    </lineage>
</organism>
<dbReference type="Proteomes" id="UP000318405">
    <property type="component" value="Unassembled WGS sequence"/>
</dbReference>
<name>A0A556AV52_9BURK</name>
<dbReference type="SUPFAM" id="SSF46785">
    <property type="entry name" value="Winged helix' DNA-binding domain"/>
    <property type="match status" value="1"/>
</dbReference>
<evidence type="ECO:0000256" key="2">
    <source>
        <dbReference type="ARBA" id="ARBA00023125"/>
    </source>
</evidence>
<dbReference type="GO" id="GO:0003700">
    <property type="term" value="F:DNA-binding transcription factor activity"/>
    <property type="evidence" value="ECO:0007669"/>
    <property type="project" value="InterPro"/>
</dbReference>
<proteinExistence type="predicted"/>
<accession>A0A556AV52</accession>
<dbReference type="PANTHER" id="PTHR43537:SF41">
    <property type="entry name" value="TRANSCRIPTIONAL REGULATORY PROTEIN"/>
    <property type="match status" value="1"/>
</dbReference>
<keyword evidence="2" id="KW-0238">DNA-binding</keyword>
<evidence type="ECO:0000259" key="4">
    <source>
        <dbReference type="PROSITE" id="PS50949"/>
    </source>
</evidence>
<dbReference type="Pfam" id="PF07729">
    <property type="entry name" value="FCD"/>
    <property type="match status" value="1"/>
</dbReference>
<dbReference type="CDD" id="cd07377">
    <property type="entry name" value="WHTH_GntR"/>
    <property type="match status" value="1"/>
</dbReference>
<dbReference type="Gene3D" id="1.20.120.530">
    <property type="entry name" value="GntR ligand-binding domain-like"/>
    <property type="match status" value="1"/>
</dbReference>
<feature type="domain" description="HTH gntR-type" evidence="4">
    <location>
        <begin position="11"/>
        <end position="78"/>
    </location>
</feature>
<comment type="caution">
    <text evidence="5">The sequence shown here is derived from an EMBL/GenBank/DDBJ whole genome shotgun (WGS) entry which is preliminary data.</text>
</comment>
<dbReference type="Gene3D" id="1.10.10.10">
    <property type="entry name" value="Winged helix-like DNA-binding domain superfamily/Winged helix DNA-binding domain"/>
    <property type="match status" value="1"/>
</dbReference>
<keyword evidence="3" id="KW-0804">Transcription</keyword>
<dbReference type="SMART" id="SM00895">
    <property type="entry name" value="FCD"/>
    <property type="match status" value="1"/>
</dbReference>
<dbReference type="InterPro" id="IPR011711">
    <property type="entry name" value="GntR_C"/>
</dbReference>
<evidence type="ECO:0000313" key="5">
    <source>
        <dbReference type="EMBL" id="TSH96817.1"/>
    </source>
</evidence>
<dbReference type="GO" id="GO:0003677">
    <property type="term" value="F:DNA binding"/>
    <property type="evidence" value="ECO:0007669"/>
    <property type="project" value="UniProtKB-KW"/>
</dbReference>
<dbReference type="InterPro" id="IPR036388">
    <property type="entry name" value="WH-like_DNA-bd_sf"/>
</dbReference>
<dbReference type="EMBL" id="VLTJ01000013">
    <property type="protein sequence ID" value="TSH96817.1"/>
    <property type="molecule type" value="Genomic_DNA"/>
</dbReference>
<gene>
    <name evidence="5" type="ORF">FOZ76_08300</name>
</gene>
<keyword evidence="6" id="KW-1185">Reference proteome</keyword>
<dbReference type="PANTHER" id="PTHR43537">
    <property type="entry name" value="TRANSCRIPTIONAL REGULATOR, GNTR FAMILY"/>
    <property type="match status" value="1"/>
</dbReference>
<dbReference type="InterPro" id="IPR000524">
    <property type="entry name" value="Tscrpt_reg_HTH_GntR"/>
</dbReference>
<evidence type="ECO:0000256" key="3">
    <source>
        <dbReference type="ARBA" id="ARBA00023163"/>
    </source>
</evidence>
<dbReference type="OrthoDB" id="9799812at2"/>
<dbReference type="PROSITE" id="PS50949">
    <property type="entry name" value="HTH_GNTR"/>
    <property type="match status" value="1"/>
</dbReference>
<dbReference type="AlphaFoldDB" id="A0A556AV52"/>
<dbReference type="InterPro" id="IPR036390">
    <property type="entry name" value="WH_DNA-bd_sf"/>
</dbReference>
<dbReference type="PRINTS" id="PR00035">
    <property type="entry name" value="HTHGNTR"/>
</dbReference>
<evidence type="ECO:0000256" key="1">
    <source>
        <dbReference type="ARBA" id="ARBA00023015"/>
    </source>
</evidence>
<protein>
    <submittedName>
        <fullName evidence="5">GntR family transcriptional regulator</fullName>
    </submittedName>
</protein>
<keyword evidence="1" id="KW-0805">Transcription regulation</keyword>
<dbReference type="SMART" id="SM00345">
    <property type="entry name" value="HTH_GNTR"/>
    <property type="match status" value="1"/>
</dbReference>
<reference evidence="5 6" key="1">
    <citation type="submission" date="2019-07" db="EMBL/GenBank/DDBJ databases">
        <title>Qingshengfaniella alkalisoli gen. nov., sp. nov., isolated from saline soil.</title>
        <authorList>
            <person name="Xu L."/>
            <person name="Huang X.-X."/>
            <person name="Sun J.-Q."/>
        </authorList>
    </citation>
    <scope>NUCLEOTIDE SEQUENCE [LARGE SCALE GENOMIC DNA]</scope>
    <source>
        <strain evidence="5 6">DSM 27279</strain>
    </source>
</reference>
<dbReference type="Pfam" id="PF00392">
    <property type="entry name" value="GntR"/>
    <property type="match status" value="1"/>
</dbReference>
<dbReference type="InterPro" id="IPR008920">
    <property type="entry name" value="TF_FadR/GntR_C"/>
</dbReference>
<dbReference type="SUPFAM" id="SSF48008">
    <property type="entry name" value="GntR ligand-binding domain-like"/>
    <property type="match status" value="1"/>
</dbReference>
<evidence type="ECO:0000313" key="6">
    <source>
        <dbReference type="Proteomes" id="UP000318405"/>
    </source>
</evidence>
<sequence length="232" mass="25977">MSTPLNGASAMSLPEIVYHELRNAILNGIFTPGQVLRQEEVAQRLGVSRSPLREALPKLEAEGMVVLQPRRGYTVAALDPEEIEEAFDLRCLLETELARHSIARRTEGDIARVYGIISEMAGLTTKTSDADVAHWFELNQKFHNALLMPAGRPHHMRALKNLRGVIEPYIRTEVRLTGDMLQAQQEHSQLAQTFVNGDVEAFVDLTRAHSQGTRNRLLQGLTRNEAHDPQSE</sequence>